<protein>
    <recommendedName>
        <fullName evidence="1">SPIN90/Ldb17 leucine-rich domain-containing protein</fullName>
    </recommendedName>
</protein>
<dbReference type="EMBL" id="CDSF01000099">
    <property type="protein sequence ID" value="CEP00248.1"/>
    <property type="molecule type" value="Genomic_DNA"/>
</dbReference>
<dbReference type="Proteomes" id="UP000290189">
    <property type="component" value="Unassembled WGS sequence"/>
</dbReference>
<evidence type="ECO:0000259" key="1">
    <source>
        <dbReference type="Pfam" id="PF09431"/>
    </source>
</evidence>
<gene>
    <name evidence="2" type="ORF">PBRA_007982</name>
    <name evidence="3" type="ORF">PLBR_LOCUS3728</name>
</gene>
<evidence type="ECO:0000313" key="2">
    <source>
        <dbReference type="EMBL" id="CEP00248.1"/>
    </source>
</evidence>
<dbReference type="InterPro" id="IPR018556">
    <property type="entry name" value="SPIN90/Ldb17_LRD"/>
</dbReference>
<dbReference type="PANTHER" id="PTHR13357:SF1">
    <property type="entry name" value="NCK-INTERACTING PROTEIN WITH SH3 DOMAIN"/>
    <property type="match status" value="1"/>
</dbReference>
<reference evidence="2 4" key="1">
    <citation type="submission" date="2015-02" db="EMBL/GenBank/DDBJ databases">
        <authorList>
            <person name="Chooi Y.-H."/>
        </authorList>
    </citation>
    <scope>NUCLEOTIDE SEQUENCE [LARGE SCALE GENOMIC DNA]</scope>
    <source>
        <strain evidence="2">E3</strain>
    </source>
</reference>
<dbReference type="Proteomes" id="UP000039324">
    <property type="component" value="Unassembled WGS sequence"/>
</dbReference>
<dbReference type="STRING" id="37360.A0A0G4IY34"/>
<evidence type="ECO:0000313" key="5">
    <source>
        <dbReference type="Proteomes" id="UP000290189"/>
    </source>
</evidence>
<sequence>MTVMDAFSAMADRLQQTAVSSSKEAAILGRTLARMLQDESIDESVWAAFANDAGMIEAVIVALEMCTDDDPGDLLCCVTMLLSLCPVQSRATLLTRPALRSCILRNLPLNDANSCNTERCLALLRMLCGNGSPVRIPLDDDLSIVGRCLDLIPLQTDTMAIESVAPVVMLHAGMPGDIVIQAICNHKDSGDFSHALLRYWNRAPTPELDRSCLQFVCDVLRTGHAAMFYVNDVAVVVDIVLRQLTDATFNSTLLYLLLDCLWYVLHSEPYLERNHKLTETTELLHKMRSEAQTEGDSRAAHLIGAIGDRIAAVVRESTAAAP</sequence>
<feature type="domain" description="SPIN90/Ldb17 leucine-rich" evidence="1">
    <location>
        <begin position="177"/>
        <end position="279"/>
    </location>
</feature>
<geneLocation type="mitochondrion" evidence="3"/>
<dbReference type="GO" id="GO:0071933">
    <property type="term" value="F:Arp2/3 complex binding"/>
    <property type="evidence" value="ECO:0007669"/>
    <property type="project" value="TreeGrafter"/>
</dbReference>
<keyword evidence="4" id="KW-1185">Reference proteome</keyword>
<reference evidence="3 5" key="2">
    <citation type="submission" date="2018-03" db="EMBL/GenBank/DDBJ databases">
        <authorList>
            <person name="Fogelqvist J."/>
        </authorList>
    </citation>
    <scope>NUCLEOTIDE SEQUENCE [LARGE SCALE GENOMIC DNA]</scope>
</reference>
<dbReference type="Pfam" id="PF09431">
    <property type="entry name" value="SPIN90_LRD"/>
    <property type="match status" value="1"/>
</dbReference>
<dbReference type="SUPFAM" id="SSF48371">
    <property type="entry name" value="ARM repeat"/>
    <property type="match status" value="1"/>
</dbReference>
<dbReference type="AlphaFoldDB" id="A0A0G4IY34"/>
<dbReference type="InterPro" id="IPR030125">
    <property type="entry name" value="SPIN90/Ldb17"/>
</dbReference>
<accession>A0A0G4IY34</accession>
<dbReference type="EMBL" id="OVEO01000006">
    <property type="protein sequence ID" value="SPQ96513.1"/>
    <property type="molecule type" value="Genomic_DNA"/>
</dbReference>
<evidence type="ECO:0000313" key="3">
    <source>
        <dbReference type="EMBL" id="SPQ96513.1"/>
    </source>
</evidence>
<keyword evidence="3" id="KW-0496">Mitochondrion</keyword>
<evidence type="ECO:0000313" key="4">
    <source>
        <dbReference type="Proteomes" id="UP000039324"/>
    </source>
</evidence>
<dbReference type="GO" id="GO:0006897">
    <property type="term" value="P:endocytosis"/>
    <property type="evidence" value="ECO:0007669"/>
    <property type="project" value="TreeGrafter"/>
</dbReference>
<name>A0A0G4IY34_PLABS</name>
<proteinExistence type="predicted"/>
<organism evidence="2 4">
    <name type="scientific">Plasmodiophora brassicae</name>
    <name type="common">Clubroot disease agent</name>
    <dbReference type="NCBI Taxonomy" id="37360"/>
    <lineage>
        <taxon>Eukaryota</taxon>
        <taxon>Sar</taxon>
        <taxon>Rhizaria</taxon>
        <taxon>Endomyxa</taxon>
        <taxon>Phytomyxea</taxon>
        <taxon>Plasmodiophorida</taxon>
        <taxon>Plasmodiophoridae</taxon>
        <taxon>Plasmodiophora</taxon>
    </lineage>
</organism>
<dbReference type="InterPro" id="IPR016024">
    <property type="entry name" value="ARM-type_fold"/>
</dbReference>
<dbReference type="PANTHER" id="PTHR13357">
    <property type="entry name" value="SH3 ADAPTER PROTEIN SPIN90 NCK INTERACTING PROTEIN WITH SH3 DOMAIN"/>
    <property type="match status" value="1"/>
</dbReference>